<sequence length="105" mass="12157">MLEHYFHQNIVQLPDRQNDVIAYRYHRRENRVSFVVQKDSRQAFMGNEVVMKTLNRPGRPLRHAPDSDCVNDGGGYGKGDHNTYHSALSLKSYEQCKERISSCMG</sequence>
<evidence type="ECO:0000313" key="1">
    <source>
        <dbReference type="EMBL" id="KAH3804102.1"/>
    </source>
</evidence>
<proteinExistence type="predicted"/>
<dbReference type="EMBL" id="JAIWYP010000006">
    <property type="protein sequence ID" value="KAH3804102.1"/>
    <property type="molecule type" value="Genomic_DNA"/>
</dbReference>
<evidence type="ECO:0000313" key="2">
    <source>
        <dbReference type="Proteomes" id="UP000828390"/>
    </source>
</evidence>
<accession>A0A9D4FT92</accession>
<name>A0A9D4FT92_DREPO</name>
<gene>
    <name evidence="1" type="ORF">DPMN_132383</name>
</gene>
<keyword evidence="2" id="KW-1185">Reference proteome</keyword>
<reference evidence="1" key="1">
    <citation type="journal article" date="2019" name="bioRxiv">
        <title>The Genome of the Zebra Mussel, Dreissena polymorpha: A Resource for Invasive Species Research.</title>
        <authorList>
            <person name="McCartney M.A."/>
            <person name="Auch B."/>
            <person name="Kono T."/>
            <person name="Mallez S."/>
            <person name="Zhang Y."/>
            <person name="Obille A."/>
            <person name="Becker A."/>
            <person name="Abrahante J.E."/>
            <person name="Garbe J."/>
            <person name="Badalamenti J.P."/>
            <person name="Herman A."/>
            <person name="Mangelson H."/>
            <person name="Liachko I."/>
            <person name="Sullivan S."/>
            <person name="Sone E.D."/>
            <person name="Koren S."/>
            <person name="Silverstein K.A.T."/>
            <person name="Beckman K.B."/>
            <person name="Gohl D.M."/>
        </authorList>
    </citation>
    <scope>NUCLEOTIDE SEQUENCE</scope>
    <source>
        <strain evidence="1">Duluth1</strain>
        <tissue evidence="1">Whole animal</tissue>
    </source>
</reference>
<dbReference type="Proteomes" id="UP000828390">
    <property type="component" value="Unassembled WGS sequence"/>
</dbReference>
<protein>
    <submittedName>
        <fullName evidence="1">Uncharacterized protein</fullName>
    </submittedName>
</protein>
<dbReference type="AlphaFoldDB" id="A0A9D4FT92"/>
<reference evidence="1" key="2">
    <citation type="submission" date="2020-11" db="EMBL/GenBank/DDBJ databases">
        <authorList>
            <person name="McCartney M.A."/>
            <person name="Auch B."/>
            <person name="Kono T."/>
            <person name="Mallez S."/>
            <person name="Becker A."/>
            <person name="Gohl D.M."/>
            <person name="Silverstein K.A.T."/>
            <person name="Koren S."/>
            <person name="Bechman K.B."/>
            <person name="Herman A."/>
            <person name="Abrahante J.E."/>
            <person name="Garbe J."/>
        </authorList>
    </citation>
    <scope>NUCLEOTIDE SEQUENCE</scope>
    <source>
        <strain evidence="1">Duluth1</strain>
        <tissue evidence="1">Whole animal</tissue>
    </source>
</reference>
<comment type="caution">
    <text evidence="1">The sequence shown here is derived from an EMBL/GenBank/DDBJ whole genome shotgun (WGS) entry which is preliminary data.</text>
</comment>
<organism evidence="1 2">
    <name type="scientific">Dreissena polymorpha</name>
    <name type="common">Zebra mussel</name>
    <name type="synonym">Mytilus polymorpha</name>
    <dbReference type="NCBI Taxonomy" id="45954"/>
    <lineage>
        <taxon>Eukaryota</taxon>
        <taxon>Metazoa</taxon>
        <taxon>Spiralia</taxon>
        <taxon>Lophotrochozoa</taxon>
        <taxon>Mollusca</taxon>
        <taxon>Bivalvia</taxon>
        <taxon>Autobranchia</taxon>
        <taxon>Heteroconchia</taxon>
        <taxon>Euheterodonta</taxon>
        <taxon>Imparidentia</taxon>
        <taxon>Neoheterodontei</taxon>
        <taxon>Myida</taxon>
        <taxon>Dreissenoidea</taxon>
        <taxon>Dreissenidae</taxon>
        <taxon>Dreissena</taxon>
    </lineage>
</organism>